<sequence>MKTVSKLITELEAVLASAGDVPVLVYGYEEDYDAATGTKIVRVADKGEREKELHWWSGRYEDIETADPALPRFDAVVIQSE</sequence>
<dbReference type="EMBL" id="JACSPY010000001">
    <property type="protein sequence ID" value="MBD8019370.1"/>
    <property type="molecule type" value="Genomic_DNA"/>
</dbReference>
<reference evidence="1 2" key="1">
    <citation type="submission" date="2020-08" db="EMBL/GenBank/DDBJ databases">
        <title>A Genomic Blueprint of the Chicken Gut Microbiome.</title>
        <authorList>
            <person name="Gilroy R."/>
            <person name="Ravi A."/>
            <person name="Getino M."/>
            <person name="Pursley I."/>
            <person name="Horton D.L."/>
            <person name="Alikhan N.-F."/>
            <person name="Baker D."/>
            <person name="Gharbi K."/>
            <person name="Hall N."/>
            <person name="Watson M."/>
            <person name="Adriaenssens E.M."/>
            <person name="Foster-Nyarko E."/>
            <person name="Jarju S."/>
            <person name="Secka A."/>
            <person name="Antonio M."/>
            <person name="Oren A."/>
            <person name="Chaudhuri R."/>
            <person name="La Ragione R.M."/>
            <person name="Hildebrand F."/>
            <person name="Pallen M.J."/>
        </authorList>
    </citation>
    <scope>NUCLEOTIDE SEQUENCE [LARGE SCALE GENOMIC DNA]</scope>
    <source>
        <strain evidence="1 2">Re57</strain>
    </source>
</reference>
<organism evidence="1 2">
    <name type="scientific">Brevibacterium gallinarum</name>
    <dbReference type="NCBI Taxonomy" id="2762220"/>
    <lineage>
        <taxon>Bacteria</taxon>
        <taxon>Bacillati</taxon>
        <taxon>Actinomycetota</taxon>
        <taxon>Actinomycetes</taxon>
        <taxon>Micrococcales</taxon>
        <taxon>Brevibacteriaceae</taxon>
        <taxon>Brevibacterium</taxon>
    </lineage>
</organism>
<evidence type="ECO:0000313" key="1">
    <source>
        <dbReference type="EMBL" id="MBD8019370.1"/>
    </source>
</evidence>
<gene>
    <name evidence="1" type="ORF">H9634_01045</name>
</gene>
<accession>A0ABR8WQP2</accession>
<dbReference type="Proteomes" id="UP000651517">
    <property type="component" value="Unassembled WGS sequence"/>
</dbReference>
<name>A0ABR8WQP2_9MICO</name>
<evidence type="ECO:0000313" key="2">
    <source>
        <dbReference type="Proteomes" id="UP000651517"/>
    </source>
</evidence>
<comment type="caution">
    <text evidence="1">The sequence shown here is derived from an EMBL/GenBank/DDBJ whole genome shotgun (WGS) entry which is preliminary data.</text>
</comment>
<proteinExistence type="predicted"/>
<dbReference type="RefSeq" id="WP_191724972.1">
    <property type="nucleotide sequence ID" value="NZ_JACSPY010000001.1"/>
</dbReference>
<protein>
    <submittedName>
        <fullName evidence="1">Uncharacterized protein</fullName>
    </submittedName>
</protein>
<keyword evidence="2" id="KW-1185">Reference proteome</keyword>